<gene>
    <name evidence="7" type="ORF">METZ01_LOCUS215259</name>
</gene>
<dbReference type="GO" id="GO:0046872">
    <property type="term" value="F:metal ion binding"/>
    <property type="evidence" value="ECO:0007669"/>
    <property type="project" value="UniProtKB-KW"/>
</dbReference>
<dbReference type="PANTHER" id="PTHR43281">
    <property type="entry name" value="FARNESYL DIPHOSPHATE SYNTHASE"/>
    <property type="match status" value="1"/>
</dbReference>
<keyword evidence="4" id="KW-0479">Metal-binding</keyword>
<evidence type="ECO:0000313" key="7">
    <source>
        <dbReference type="EMBL" id="SVB62405.1"/>
    </source>
</evidence>
<dbReference type="EMBL" id="UINC01049982">
    <property type="protein sequence ID" value="SVB62405.1"/>
    <property type="molecule type" value="Genomic_DNA"/>
</dbReference>
<dbReference type="Gene3D" id="1.10.600.10">
    <property type="entry name" value="Farnesyl Diphosphate Synthase"/>
    <property type="match status" value="1"/>
</dbReference>
<dbReference type="InterPro" id="IPR033749">
    <property type="entry name" value="Polyprenyl_synt_CS"/>
</dbReference>
<name>A0A382FID2_9ZZZZ</name>
<dbReference type="GO" id="GO:0008299">
    <property type="term" value="P:isoprenoid biosynthetic process"/>
    <property type="evidence" value="ECO:0007669"/>
    <property type="project" value="UniProtKB-KW"/>
</dbReference>
<evidence type="ECO:0000256" key="2">
    <source>
        <dbReference type="ARBA" id="ARBA00006706"/>
    </source>
</evidence>
<dbReference type="InterPro" id="IPR008949">
    <property type="entry name" value="Isoprenoid_synthase_dom_sf"/>
</dbReference>
<keyword evidence="6" id="KW-0414">Isoprene biosynthesis</keyword>
<sequence>MRINTLINNHKTQFDKFFFGLLKTNLNNSILSKAMIYGSMNGGKRIRPFLVNQAAKIAKAKKTQYLRVASAIESIHSYSLIHDDLPSMDNDDFRRGKLSTHKKFDEATAILAGDALHDFAFQILSSRLTHHNPERRIQLINNLARSLGHLGLVSGQSLDLLYENKKNNINKIIKMYKLKTGSLFEFSFSSPFILTNHPKEIIKFYQRYGLLFGLIFQIIDDLIDETKSFKLIGKTPGKDKKQGKSTLLDLMGKKNVISFCHDEINKFIKKNNNYFKKNLILKELLKFNLTRIK</sequence>
<keyword evidence="3" id="KW-0808">Transferase</keyword>
<dbReference type="GO" id="GO:0004659">
    <property type="term" value="F:prenyltransferase activity"/>
    <property type="evidence" value="ECO:0007669"/>
    <property type="project" value="InterPro"/>
</dbReference>
<protein>
    <recommendedName>
        <fullName evidence="8">Geranyltranstransferase</fullName>
    </recommendedName>
</protein>
<keyword evidence="5" id="KW-0460">Magnesium</keyword>
<evidence type="ECO:0000256" key="6">
    <source>
        <dbReference type="ARBA" id="ARBA00023229"/>
    </source>
</evidence>
<dbReference type="PROSITE" id="PS00723">
    <property type="entry name" value="POLYPRENYL_SYNTHASE_1"/>
    <property type="match status" value="1"/>
</dbReference>
<dbReference type="InterPro" id="IPR000092">
    <property type="entry name" value="Polyprenyl_synt"/>
</dbReference>
<reference evidence="7" key="1">
    <citation type="submission" date="2018-05" db="EMBL/GenBank/DDBJ databases">
        <authorList>
            <person name="Lanie J.A."/>
            <person name="Ng W.-L."/>
            <person name="Kazmierczak K.M."/>
            <person name="Andrzejewski T.M."/>
            <person name="Davidsen T.M."/>
            <person name="Wayne K.J."/>
            <person name="Tettelin H."/>
            <person name="Glass J.I."/>
            <person name="Rusch D."/>
            <person name="Podicherti R."/>
            <person name="Tsui H.-C.T."/>
            <person name="Winkler M.E."/>
        </authorList>
    </citation>
    <scope>NUCLEOTIDE SEQUENCE</scope>
</reference>
<dbReference type="PROSITE" id="PS00444">
    <property type="entry name" value="POLYPRENYL_SYNTHASE_2"/>
    <property type="match status" value="1"/>
</dbReference>
<comment type="similarity">
    <text evidence="2">Belongs to the FPP/GGPP synthase family.</text>
</comment>
<dbReference type="CDD" id="cd00685">
    <property type="entry name" value="Trans_IPPS_HT"/>
    <property type="match status" value="1"/>
</dbReference>
<dbReference type="PANTHER" id="PTHR43281:SF1">
    <property type="entry name" value="FARNESYL DIPHOSPHATE SYNTHASE"/>
    <property type="match status" value="1"/>
</dbReference>
<comment type="cofactor">
    <cofactor evidence="1">
        <name>Mg(2+)</name>
        <dbReference type="ChEBI" id="CHEBI:18420"/>
    </cofactor>
</comment>
<evidence type="ECO:0000256" key="3">
    <source>
        <dbReference type="ARBA" id="ARBA00022679"/>
    </source>
</evidence>
<accession>A0A382FID2</accession>
<evidence type="ECO:0000256" key="1">
    <source>
        <dbReference type="ARBA" id="ARBA00001946"/>
    </source>
</evidence>
<dbReference type="AlphaFoldDB" id="A0A382FID2"/>
<evidence type="ECO:0008006" key="8">
    <source>
        <dbReference type="Google" id="ProtNLM"/>
    </source>
</evidence>
<dbReference type="SFLD" id="SFLDS00005">
    <property type="entry name" value="Isoprenoid_Synthase_Type_I"/>
    <property type="match status" value="1"/>
</dbReference>
<evidence type="ECO:0000256" key="5">
    <source>
        <dbReference type="ARBA" id="ARBA00022842"/>
    </source>
</evidence>
<proteinExistence type="inferred from homology"/>
<evidence type="ECO:0000256" key="4">
    <source>
        <dbReference type="ARBA" id="ARBA00022723"/>
    </source>
</evidence>
<dbReference type="SFLD" id="SFLDG01017">
    <property type="entry name" value="Polyprenyl_Transferase_Like"/>
    <property type="match status" value="1"/>
</dbReference>
<dbReference type="FunFam" id="1.10.600.10:FF:000001">
    <property type="entry name" value="Geranylgeranyl diphosphate synthase"/>
    <property type="match status" value="1"/>
</dbReference>
<dbReference type="Pfam" id="PF00348">
    <property type="entry name" value="polyprenyl_synt"/>
    <property type="match status" value="1"/>
</dbReference>
<dbReference type="SUPFAM" id="SSF48576">
    <property type="entry name" value="Terpenoid synthases"/>
    <property type="match status" value="1"/>
</dbReference>
<organism evidence="7">
    <name type="scientific">marine metagenome</name>
    <dbReference type="NCBI Taxonomy" id="408172"/>
    <lineage>
        <taxon>unclassified sequences</taxon>
        <taxon>metagenomes</taxon>
        <taxon>ecological metagenomes</taxon>
    </lineage>
</organism>